<accession>A0AAW1RLE7</accession>
<evidence type="ECO:0000256" key="2">
    <source>
        <dbReference type="ARBA" id="ARBA00022723"/>
    </source>
</evidence>
<feature type="binding site" evidence="7">
    <location>
        <position position="335"/>
    </location>
    <ligand>
        <name>Fe cation</name>
        <dbReference type="ChEBI" id="CHEBI:24875"/>
        <note>catalytic</note>
    </ligand>
</feature>
<dbReference type="Pfam" id="PF03055">
    <property type="entry name" value="RPE65"/>
    <property type="match status" value="1"/>
</dbReference>
<evidence type="ECO:0000313" key="8">
    <source>
        <dbReference type="EMBL" id="KAK9834825.1"/>
    </source>
</evidence>
<comment type="similarity">
    <text evidence="1">Belongs to the carotenoid oxygenase family.</text>
</comment>
<keyword evidence="3" id="KW-0560">Oxidoreductase</keyword>
<evidence type="ECO:0000313" key="9">
    <source>
        <dbReference type="Proteomes" id="UP001445335"/>
    </source>
</evidence>
<evidence type="ECO:0000256" key="1">
    <source>
        <dbReference type="ARBA" id="ARBA00006787"/>
    </source>
</evidence>
<gene>
    <name evidence="8" type="ORF">WJX81_001553</name>
</gene>
<evidence type="ECO:0000256" key="3">
    <source>
        <dbReference type="ARBA" id="ARBA00023002"/>
    </source>
</evidence>
<dbReference type="Proteomes" id="UP001445335">
    <property type="component" value="Unassembled WGS sequence"/>
</dbReference>
<keyword evidence="2 7" id="KW-0479">Metal-binding</keyword>
<dbReference type="InterPro" id="IPR004294">
    <property type="entry name" value="Carotenoid_Oase"/>
</dbReference>
<dbReference type="PANTHER" id="PTHR10543">
    <property type="entry name" value="BETA-CAROTENE DIOXYGENASE"/>
    <property type="match status" value="1"/>
</dbReference>
<comment type="cofactor">
    <cofactor evidence="7">
        <name>Fe(2+)</name>
        <dbReference type="ChEBI" id="CHEBI:29033"/>
    </cofactor>
    <text evidence="7">Binds 1 Fe(2+) ion per subunit.</text>
</comment>
<comment type="catalytic activity">
    <reaction evidence="6">
        <text>all-trans-zeaxanthin + 2 O2 = 4,9-dimethyldodeca-2,4,6,8,10-pentaenedial + 2 (3R)-hydroxy-beta-ionone</text>
        <dbReference type="Rhea" id="RHEA:26393"/>
        <dbReference type="ChEBI" id="CHEBI:15379"/>
        <dbReference type="ChEBI" id="CHEBI:27547"/>
        <dbReference type="ChEBI" id="CHEBI:53171"/>
        <dbReference type="ChEBI" id="CHEBI:53173"/>
        <dbReference type="EC" id="1.14.99.n4"/>
    </reaction>
</comment>
<dbReference type="EC" id="1.14.99.n4" evidence="5"/>
<keyword evidence="4 7" id="KW-0408">Iron</keyword>
<evidence type="ECO:0000256" key="5">
    <source>
        <dbReference type="ARBA" id="ARBA00039084"/>
    </source>
</evidence>
<protein>
    <recommendedName>
        <fullName evidence="5">carotenoid 9,10-dioxygenase</fullName>
        <ecNumber evidence="5">1.14.99.n4</ecNumber>
    </recommendedName>
</protein>
<proteinExistence type="inferred from homology"/>
<evidence type="ECO:0000256" key="4">
    <source>
        <dbReference type="ARBA" id="ARBA00023004"/>
    </source>
</evidence>
<dbReference type="GO" id="GO:0010436">
    <property type="term" value="F:carotenoid dioxygenase activity"/>
    <property type="evidence" value="ECO:0007669"/>
    <property type="project" value="TreeGrafter"/>
</dbReference>
<name>A0AAW1RLE7_9CHLO</name>
<comment type="caution">
    <text evidence="8">The sequence shown here is derived from an EMBL/GenBank/DDBJ whole genome shotgun (WGS) entry which is preliminary data.</text>
</comment>
<organism evidence="8 9">
    <name type="scientific">Elliptochloris bilobata</name>
    <dbReference type="NCBI Taxonomy" id="381761"/>
    <lineage>
        <taxon>Eukaryota</taxon>
        <taxon>Viridiplantae</taxon>
        <taxon>Chlorophyta</taxon>
        <taxon>core chlorophytes</taxon>
        <taxon>Trebouxiophyceae</taxon>
        <taxon>Trebouxiophyceae incertae sedis</taxon>
        <taxon>Elliptochloris clade</taxon>
        <taxon>Elliptochloris</taxon>
    </lineage>
</organism>
<dbReference type="EMBL" id="JALJOU010000031">
    <property type="protein sequence ID" value="KAK9834825.1"/>
    <property type="molecule type" value="Genomic_DNA"/>
</dbReference>
<sequence length="535" mass="58236">MIAHLLGALVLLVALWLSRGYIIYQLEFIINTLSGARQRGASSIYGQGPYAPVDMEVLEGDLSVEGSLPSALDGTYIRNGPSPHPSLPPTGDFHWFDGDGMVHAVRIRKGTAAYANHWVRTSRLKQELRAKRRLFIRLGDLNGRGGLLLYLLSQLKERLGLKNSKDGTGPANTSVVFHNKQVLALVETDLPYVVRVHGDAHVETLERLKVGGKKLLGPWAAHPKKDPATGELVCFGWKISKPHAHYFVLDKGGCLRSDVPIDIPEPVFMHDMAITQDYAVILDLPLVLNPKRMAKGGPAWRFESRRAARIGLLPRATEDGRDIRWFELPALFIFHTINAWQEGDAVALYACVYDSIDLADVSGSSAHVEEIRLDTSSGKATRRVVSDISCEFPVVPACLVGRSCRYAYMAEVVGAERGYSGLAKVDLGAATPAAAVAGRISHGPGWLGGEATFLPRSQDVAALKGEDDGYLVTYVTHGVGGASELRVYDAASMAAEPVAAVRLPQRVPLGFHGTHIGEADFQSQFPFDIHFLPDL</sequence>
<dbReference type="PANTHER" id="PTHR10543:SF89">
    <property type="entry name" value="CAROTENOID 9,10(9',10')-CLEAVAGE DIOXYGENASE 1"/>
    <property type="match status" value="1"/>
</dbReference>
<feature type="binding site" evidence="7">
    <location>
        <position position="270"/>
    </location>
    <ligand>
        <name>Fe cation</name>
        <dbReference type="ChEBI" id="CHEBI:24875"/>
        <note>catalytic</note>
    </ligand>
</feature>
<dbReference type="GO" id="GO:0016121">
    <property type="term" value="P:carotene catabolic process"/>
    <property type="evidence" value="ECO:0007669"/>
    <property type="project" value="TreeGrafter"/>
</dbReference>
<feature type="binding site" evidence="7">
    <location>
        <position position="512"/>
    </location>
    <ligand>
        <name>Fe cation</name>
        <dbReference type="ChEBI" id="CHEBI:24875"/>
        <note>catalytic</note>
    </ligand>
</feature>
<dbReference type="GO" id="GO:0046872">
    <property type="term" value="F:metal ion binding"/>
    <property type="evidence" value="ECO:0007669"/>
    <property type="project" value="UniProtKB-KW"/>
</dbReference>
<evidence type="ECO:0000256" key="6">
    <source>
        <dbReference type="ARBA" id="ARBA00048709"/>
    </source>
</evidence>
<keyword evidence="9" id="KW-1185">Reference proteome</keyword>
<feature type="binding site" evidence="7">
    <location>
        <position position="222"/>
    </location>
    <ligand>
        <name>Fe cation</name>
        <dbReference type="ChEBI" id="CHEBI:24875"/>
        <note>catalytic</note>
    </ligand>
</feature>
<dbReference type="GO" id="GO:0009570">
    <property type="term" value="C:chloroplast stroma"/>
    <property type="evidence" value="ECO:0007669"/>
    <property type="project" value="TreeGrafter"/>
</dbReference>
<dbReference type="AlphaFoldDB" id="A0AAW1RLE7"/>
<reference evidence="8 9" key="1">
    <citation type="journal article" date="2024" name="Nat. Commun.">
        <title>Phylogenomics reveals the evolutionary origins of lichenization in chlorophyte algae.</title>
        <authorList>
            <person name="Puginier C."/>
            <person name="Libourel C."/>
            <person name="Otte J."/>
            <person name="Skaloud P."/>
            <person name="Haon M."/>
            <person name="Grisel S."/>
            <person name="Petersen M."/>
            <person name="Berrin J.G."/>
            <person name="Delaux P.M."/>
            <person name="Dal Grande F."/>
            <person name="Keller J."/>
        </authorList>
    </citation>
    <scope>NUCLEOTIDE SEQUENCE [LARGE SCALE GENOMIC DNA]</scope>
    <source>
        <strain evidence="8 9">SAG 245.80</strain>
    </source>
</reference>
<evidence type="ECO:0000256" key="7">
    <source>
        <dbReference type="PIRSR" id="PIRSR604294-1"/>
    </source>
</evidence>